<dbReference type="Proteomes" id="UP000187367">
    <property type="component" value="Unassembled WGS sequence"/>
</dbReference>
<dbReference type="PANTHER" id="PTHR43585:SF2">
    <property type="entry name" value="ATP-GRASP ENZYME FSQD"/>
    <property type="match status" value="1"/>
</dbReference>
<keyword evidence="3 4" id="KW-0067">ATP-binding</keyword>
<gene>
    <name evidence="6" type="ORF">BW143_07845</name>
</gene>
<dbReference type="RefSeq" id="WP_076759943.1">
    <property type="nucleotide sequence ID" value="NZ_JARMMK010000003.1"/>
</dbReference>
<accession>A0A1R1S1R2</accession>
<dbReference type="GO" id="GO:0016874">
    <property type="term" value="F:ligase activity"/>
    <property type="evidence" value="ECO:0007669"/>
    <property type="project" value="UniProtKB-KW"/>
</dbReference>
<dbReference type="Pfam" id="PF18130">
    <property type="entry name" value="ATPgrasp_N"/>
    <property type="match status" value="1"/>
</dbReference>
<keyword evidence="2 4" id="KW-0547">Nucleotide-binding</keyword>
<dbReference type="GO" id="GO:0005524">
    <property type="term" value="F:ATP binding"/>
    <property type="evidence" value="ECO:0007669"/>
    <property type="project" value="UniProtKB-UniRule"/>
</dbReference>
<organism evidence="6 7">
    <name type="scientific">Bacillus swezeyi</name>
    <dbReference type="NCBI Taxonomy" id="1925020"/>
    <lineage>
        <taxon>Bacteria</taxon>
        <taxon>Bacillati</taxon>
        <taxon>Bacillota</taxon>
        <taxon>Bacilli</taxon>
        <taxon>Bacillales</taxon>
        <taxon>Bacillaceae</taxon>
        <taxon>Bacillus</taxon>
    </lineage>
</organism>
<feature type="domain" description="ATP-grasp" evidence="5">
    <location>
        <begin position="117"/>
        <end position="318"/>
    </location>
</feature>
<dbReference type="GO" id="GO:0046872">
    <property type="term" value="F:metal ion binding"/>
    <property type="evidence" value="ECO:0007669"/>
    <property type="project" value="InterPro"/>
</dbReference>
<dbReference type="PANTHER" id="PTHR43585">
    <property type="entry name" value="FUMIPYRROLE BIOSYNTHESIS PROTEIN C"/>
    <property type="match status" value="1"/>
</dbReference>
<dbReference type="InterPro" id="IPR041472">
    <property type="entry name" value="BL00235/CARNS1_N"/>
</dbReference>
<dbReference type="SUPFAM" id="SSF56059">
    <property type="entry name" value="Glutathione synthetase ATP-binding domain-like"/>
    <property type="match status" value="1"/>
</dbReference>
<dbReference type="AlphaFoldDB" id="A0A1R1S1R2"/>
<evidence type="ECO:0000256" key="4">
    <source>
        <dbReference type="PROSITE-ProRule" id="PRU00409"/>
    </source>
</evidence>
<evidence type="ECO:0000313" key="6">
    <source>
        <dbReference type="EMBL" id="OMI07093.1"/>
    </source>
</evidence>
<dbReference type="Pfam" id="PF18603">
    <property type="entry name" value="LAL_C2"/>
    <property type="match status" value="1"/>
</dbReference>
<dbReference type="OrthoDB" id="9803907at2"/>
<sequence>MTKLNKHLAIICQNKQLPFIFEEAESLGVKITFFYNAAEDCPGNLPAVDRSVAIPLFEDEQSAMEIVQQTFVESPFDGIMTLFEPALPFTAKAAAVLHLPGLPLQAIENCRNKNQTRSILQQNGLNTPLFYEVHTIDDLKDERLTYPLIVKPINGFSSQGVVRVDDREQLKAAIQKVEAVNRGELSQFVQGKSGIVAEQFIDGPEFAIETLSIQGKVHVLSIGYKGDSKGPFFEEGVYIAPARLDEECRLSIIREVERAVSALGIHQGPAHTELRLDKDGKPYVIEVGARIGGSGVSHYIVKESTGINFMQLVIQNAFKPLEEHQFTGQIHPKKTAGNYIIPVQGAGTFEKIDGLETVKKRPDVKRVFQFFNTGAEILPYPHFSGYPGFILTSHDSYEECEAFYQRLNDELTIIYQNNLTGTIGG</sequence>
<dbReference type="InterPro" id="IPR011761">
    <property type="entry name" value="ATP-grasp"/>
</dbReference>
<dbReference type="EMBL" id="MTJL01000011">
    <property type="protein sequence ID" value="OMI07093.1"/>
    <property type="molecule type" value="Genomic_DNA"/>
</dbReference>
<evidence type="ECO:0000313" key="7">
    <source>
        <dbReference type="Proteomes" id="UP000187367"/>
    </source>
</evidence>
<dbReference type="Pfam" id="PF13535">
    <property type="entry name" value="ATP-grasp_4"/>
    <property type="match status" value="1"/>
</dbReference>
<accession>A0A1R1QR20</accession>
<dbReference type="Gene3D" id="3.30.470.20">
    <property type="entry name" value="ATP-grasp fold, B domain"/>
    <property type="match status" value="1"/>
</dbReference>
<keyword evidence="7" id="KW-1185">Reference proteome</keyword>
<comment type="caution">
    <text evidence="6">The sequence shown here is derived from an EMBL/GenBank/DDBJ whole genome shotgun (WGS) entry which is preliminary data.</text>
</comment>
<evidence type="ECO:0000256" key="1">
    <source>
        <dbReference type="ARBA" id="ARBA00022598"/>
    </source>
</evidence>
<dbReference type="PROSITE" id="PS50975">
    <property type="entry name" value="ATP_GRASP"/>
    <property type="match status" value="1"/>
</dbReference>
<evidence type="ECO:0000256" key="3">
    <source>
        <dbReference type="ARBA" id="ARBA00022840"/>
    </source>
</evidence>
<evidence type="ECO:0000256" key="2">
    <source>
        <dbReference type="ARBA" id="ARBA00022741"/>
    </source>
</evidence>
<name>A0A1R1S1R2_9BACI</name>
<dbReference type="InterPro" id="IPR052032">
    <property type="entry name" value="ATP-dep_AA_Ligase"/>
</dbReference>
<evidence type="ECO:0000259" key="5">
    <source>
        <dbReference type="PROSITE" id="PS50975"/>
    </source>
</evidence>
<protein>
    <submittedName>
        <fullName evidence="6">Phosphoribosylglycinamide synthetase</fullName>
    </submittedName>
</protein>
<reference evidence="6 7" key="1">
    <citation type="submission" date="2017-01" db="EMBL/GenBank/DDBJ databases">
        <title>Bacillus phylogenomics.</title>
        <authorList>
            <person name="Dunlap C."/>
        </authorList>
    </citation>
    <scope>NUCLEOTIDE SEQUENCE [LARGE SCALE GENOMIC DNA]</scope>
    <source>
        <strain evidence="6 7">NRRL B-41282</strain>
    </source>
</reference>
<dbReference type="Gene3D" id="3.40.50.20">
    <property type="match status" value="1"/>
</dbReference>
<proteinExistence type="predicted"/>
<dbReference type="InterPro" id="IPR040570">
    <property type="entry name" value="LAL_C2"/>
</dbReference>
<keyword evidence="1" id="KW-0436">Ligase</keyword>